<evidence type="ECO:0000256" key="4">
    <source>
        <dbReference type="ARBA" id="ARBA00022989"/>
    </source>
</evidence>
<comment type="caution">
    <text evidence="8">The sequence shown here is derived from an EMBL/GenBank/DDBJ whole genome shotgun (WGS) entry which is preliminary data.</text>
</comment>
<dbReference type="PROSITE" id="PS51257">
    <property type="entry name" value="PROKAR_LIPOPROTEIN"/>
    <property type="match status" value="1"/>
</dbReference>
<evidence type="ECO:0000313" key="9">
    <source>
        <dbReference type="Proteomes" id="UP001165121"/>
    </source>
</evidence>
<proteinExistence type="predicted"/>
<dbReference type="GO" id="GO:0015149">
    <property type="term" value="F:hexose transmembrane transporter activity"/>
    <property type="evidence" value="ECO:0007669"/>
    <property type="project" value="TreeGrafter"/>
</dbReference>
<keyword evidence="2" id="KW-0813">Transport</keyword>
<dbReference type="SUPFAM" id="SSF103473">
    <property type="entry name" value="MFS general substrate transporter"/>
    <property type="match status" value="1"/>
</dbReference>
<feature type="transmembrane region" description="Helical" evidence="6">
    <location>
        <begin position="606"/>
        <end position="628"/>
    </location>
</feature>
<keyword evidence="3 6" id="KW-0812">Transmembrane</keyword>
<dbReference type="InterPro" id="IPR036259">
    <property type="entry name" value="MFS_trans_sf"/>
</dbReference>
<feature type="domain" description="Major facilitator superfamily (MFS) profile" evidence="7">
    <location>
        <begin position="339"/>
        <end position="680"/>
    </location>
</feature>
<feature type="transmembrane region" description="Helical" evidence="6">
    <location>
        <begin position="477"/>
        <end position="499"/>
    </location>
</feature>
<name>A0A9W6YMN3_9STRA</name>
<evidence type="ECO:0000256" key="2">
    <source>
        <dbReference type="ARBA" id="ARBA00022448"/>
    </source>
</evidence>
<dbReference type="GO" id="GO:0016020">
    <property type="term" value="C:membrane"/>
    <property type="evidence" value="ECO:0007669"/>
    <property type="project" value="UniProtKB-SubCell"/>
</dbReference>
<dbReference type="OrthoDB" id="4540492at2759"/>
<comment type="subcellular location">
    <subcellularLocation>
        <location evidence="1">Membrane</location>
        <topology evidence="1">Multi-pass membrane protein</topology>
    </subcellularLocation>
</comment>
<feature type="transmembrane region" description="Helical" evidence="6">
    <location>
        <begin position="387"/>
        <end position="407"/>
    </location>
</feature>
<dbReference type="PANTHER" id="PTHR23503">
    <property type="entry name" value="SOLUTE CARRIER FAMILY 2"/>
    <property type="match status" value="1"/>
</dbReference>
<dbReference type="PROSITE" id="PS50850">
    <property type="entry name" value="MFS"/>
    <property type="match status" value="1"/>
</dbReference>
<evidence type="ECO:0000259" key="7">
    <source>
        <dbReference type="PROSITE" id="PS50850"/>
    </source>
</evidence>
<keyword evidence="4 6" id="KW-1133">Transmembrane helix</keyword>
<keyword evidence="9" id="KW-1185">Reference proteome</keyword>
<feature type="transmembrane region" description="Helical" evidence="6">
    <location>
        <begin position="419"/>
        <end position="442"/>
    </location>
</feature>
<dbReference type="InterPro" id="IPR020846">
    <property type="entry name" value="MFS_dom"/>
</dbReference>
<dbReference type="PROSITE" id="PS00217">
    <property type="entry name" value="SUGAR_TRANSPORT_2"/>
    <property type="match status" value="1"/>
</dbReference>
<dbReference type="Gene3D" id="1.20.1250.20">
    <property type="entry name" value="MFS general substrate transporter like domains"/>
    <property type="match status" value="1"/>
</dbReference>
<keyword evidence="5 6" id="KW-0472">Membrane</keyword>
<dbReference type="InterPro" id="IPR005828">
    <property type="entry name" value="MFS_sugar_transport-like"/>
</dbReference>
<evidence type="ECO:0000256" key="3">
    <source>
        <dbReference type="ARBA" id="ARBA00022692"/>
    </source>
</evidence>
<gene>
    <name evidence="8" type="ORF">Pfra01_002866600</name>
</gene>
<organism evidence="8 9">
    <name type="scientific">Phytophthora fragariaefolia</name>
    <dbReference type="NCBI Taxonomy" id="1490495"/>
    <lineage>
        <taxon>Eukaryota</taxon>
        <taxon>Sar</taxon>
        <taxon>Stramenopiles</taxon>
        <taxon>Oomycota</taxon>
        <taxon>Peronosporomycetes</taxon>
        <taxon>Peronosporales</taxon>
        <taxon>Peronosporaceae</taxon>
        <taxon>Phytophthora</taxon>
    </lineage>
</organism>
<evidence type="ECO:0000313" key="8">
    <source>
        <dbReference type="EMBL" id="GMF80567.1"/>
    </source>
</evidence>
<evidence type="ECO:0000256" key="1">
    <source>
        <dbReference type="ARBA" id="ARBA00004141"/>
    </source>
</evidence>
<accession>A0A9W6YMN3</accession>
<feature type="transmembrane region" description="Helical" evidence="6">
    <location>
        <begin position="505"/>
        <end position="528"/>
    </location>
</feature>
<dbReference type="InterPro" id="IPR005829">
    <property type="entry name" value="Sugar_transporter_CS"/>
</dbReference>
<dbReference type="AlphaFoldDB" id="A0A9W6YMN3"/>
<sequence>MSRLVDQLGFALSVFMSVNHAQTVVALSSACTASKQAKRWSSPSIAARISLRVTYSLRRVLDTLPSLPIPSPPKYLRIRSQWPPIIVCSAVVDEVASSFGITEANHGFIFATGFGSGLGRYLAIAATNKKHFNVFNDHLKMIDARGSKSHKQQDTVQHHVNEAIANGGKSFLHTRNRSSNRIIEISPAFVSQPYVTFSNFPAFELDRRSVNAPRVRSIAILQRVSVEKLALSTPYRYVECTSAGALPTRSNQAPRNPTRTQCPVFLSLAFWLSQAHPHSSVFQLSSIMVIAAESPTASPVIKPPAYAEVTTPDAELAHIDQEAAVTRLHVQPTYILYTSAMLAFVLPLQFGWSTSQLNLHKFNNVKECNARPVAEGMCIMFPGHTKFQWTIVVNAWIVGGMIGAFFVGKLADRFGRKQVLIYNCGFIVAGAVVMASVSNLWLFAVGRLLAGIASGATTGNVGGYINEISPPHLRSLLGAVLHSGITVGILLVATTFFYMDFHNGWRYIAAFPIVLAAIFLSMSPFLMVESPVWLLLKGRRAEAEAVLTRLFGAENVPVALEWIESKRKHDMEMQSSTWSETGNEVVRSGKGVPFSELIAPPLRRQFIIAIGVACMQKITGINTVFYYSSDLFNQAGLSNARVSTIIIDIVNMLPTLVSGFFAARFGNRRMLLCGLAVWVR</sequence>
<dbReference type="InterPro" id="IPR045263">
    <property type="entry name" value="GLUT"/>
</dbReference>
<feature type="transmembrane region" description="Helical" evidence="6">
    <location>
        <begin position="448"/>
        <end position="465"/>
    </location>
</feature>
<evidence type="ECO:0000256" key="6">
    <source>
        <dbReference type="SAM" id="Phobius"/>
    </source>
</evidence>
<dbReference type="Proteomes" id="UP001165121">
    <property type="component" value="Unassembled WGS sequence"/>
</dbReference>
<dbReference type="EMBL" id="BSXT01010527">
    <property type="protein sequence ID" value="GMF80567.1"/>
    <property type="molecule type" value="Genomic_DNA"/>
</dbReference>
<feature type="transmembrane region" description="Helical" evidence="6">
    <location>
        <begin position="640"/>
        <end position="662"/>
    </location>
</feature>
<protein>
    <submittedName>
        <fullName evidence="8">Unnamed protein product</fullName>
    </submittedName>
</protein>
<dbReference type="PANTHER" id="PTHR23503:SF8">
    <property type="entry name" value="FACILITATED GLUCOSE TRANSPORTER PROTEIN 1"/>
    <property type="match status" value="1"/>
</dbReference>
<dbReference type="Pfam" id="PF00083">
    <property type="entry name" value="Sugar_tr"/>
    <property type="match status" value="1"/>
</dbReference>
<reference evidence="8" key="1">
    <citation type="submission" date="2023-04" db="EMBL/GenBank/DDBJ databases">
        <title>Phytophthora fragariaefolia NBRC 109709.</title>
        <authorList>
            <person name="Ichikawa N."/>
            <person name="Sato H."/>
            <person name="Tonouchi N."/>
        </authorList>
    </citation>
    <scope>NUCLEOTIDE SEQUENCE</scope>
    <source>
        <strain evidence="8">NBRC 109709</strain>
    </source>
</reference>
<evidence type="ECO:0000256" key="5">
    <source>
        <dbReference type="ARBA" id="ARBA00023136"/>
    </source>
</evidence>